<dbReference type="PANTHER" id="PTHR40866">
    <property type="entry name" value="BED-TYPE DOMAIN-CONTAINING PROTEIN"/>
    <property type="match status" value="1"/>
</dbReference>
<evidence type="ECO:0000313" key="4">
    <source>
        <dbReference type="Proteomes" id="UP000429607"/>
    </source>
</evidence>
<dbReference type="InterPro" id="IPR012337">
    <property type="entry name" value="RNaseH-like_sf"/>
</dbReference>
<comment type="caution">
    <text evidence="3">The sequence shown here is derived from an EMBL/GenBank/DDBJ whole genome shotgun (WGS) entry which is preliminary data.</text>
</comment>
<evidence type="ECO:0000313" key="3">
    <source>
        <dbReference type="EMBL" id="KAE9287217.1"/>
    </source>
</evidence>
<dbReference type="EMBL" id="QXFT01003298">
    <property type="protein sequence ID" value="KAE9287217.1"/>
    <property type="molecule type" value="Genomic_DNA"/>
</dbReference>
<sequence length="507" mass="57700">MSSIPPRSLAAVLFVPEEGDYFQCRLCFLRRKQARGTGYTNLVEHLHRCHATTYVDEFRSIQGREGSLDAFVKADEFARTVFSWLDWIIMENRELSMCEKPKTRKYTHLAPLSVNTLKKHMFGLEDVVRGIVKQRLSGQKLGFAVDAWTEDGNHFIAIIAITSTDKYLLAFSTLTDESDMSSDAIIELFDYVLDVYGIEVATQLCFYVCDHASVNVAIAKKTCIPMIGCASHRMNLAIQALMKAYDDLLEKVKRLMAKLNTIKNRHHLREADALMPVFRNLTRSSSTFAMIDRYFSIYAKLDRVDDELADFIPTPRENVRLKELYEDLKNLESVSKKLQTSSVSLLDVRMLFDHIMKHYPTTKAQLAATPTLVKFPDFENGIVKLLAGKPRSLTRGERLAVAKLLQSDGATALDEPEPPATKKRSFAEAALADERAAPEQVDLRWVSPTSNNVERLFSRAGIIYSRLRRSLNPMTLETVLFLQYNRKLWDASAVAQAVENNRKKRRL</sequence>
<evidence type="ECO:0000256" key="1">
    <source>
        <dbReference type="SAM" id="Coils"/>
    </source>
</evidence>
<gene>
    <name evidence="2" type="ORF">PR001_g24880</name>
    <name evidence="3" type="ORF">PR003_g26105</name>
</gene>
<keyword evidence="5" id="KW-1185">Reference proteome</keyword>
<feature type="coiled-coil region" evidence="1">
    <location>
        <begin position="238"/>
        <end position="265"/>
    </location>
</feature>
<name>A0A6A4C9R9_9STRA</name>
<evidence type="ECO:0000313" key="5">
    <source>
        <dbReference type="Proteomes" id="UP000434957"/>
    </source>
</evidence>
<dbReference type="AlphaFoldDB" id="A0A6A4C9R9"/>
<dbReference type="EMBL" id="QXFV01003266">
    <property type="protein sequence ID" value="KAE8978316.1"/>
    <property type="molecule type" value="Genomic_DNA"/>
</dbReference>
<accession>A0A6A4C9R9</accession>
<dbReference type="Proteomes" id="UP000434957">
    <property type="component" value="Unassembled WGS sequence"/>
</dbReference>
<evidence type="ECO:0008006" key="6">
    <source>
        <dbReference type="Google" id="ProtNLM"/>
    </source>
</evidence>
<protein>
    <recommendedName>
        <fullName evidence="6">BED-type domain-containing protein</fullName>
    </recommendedName>
</protein>
<dbReference type="SUPFAM" id="SSF53098">
    <property type="entry name" value="Ribonuclease H-like"/>
    <property type="match status" value="1"/>
</dbReference>
<proteinExistence type="predicted"/>
<evidence type="ECO:0000313" key="2">
    <source>
        <dbReference type="EMBL" id="KAE8978316.1"/>
    </source>
</evidence>
<reference evidence="3 5" key="1">
    <citation type="submission" date="2018-08" db="EMBL/GenBank/DDBJ databases">
        <title>Genomic investigation of the strawberry pathogen Phytophthora fragariae indicates pathogenicity is determined by transcriptional variation in three key races.</title>
        <authorList>
            <person name="Adams T.M."/>
            <person name="Armitage A.D."/>
            <person name="Sobczyk M.K."/>
            <person name="Bates H.J."/>
            <person name="Dunwell J.M."/>
            <person name="Nellist C.F."/>
            <person name="Harrison R.J."/>
        </authorList>
    </citation>
    <scope>NUCLEOTIDE SEQUENCE [LARGE SCALE GENOMIC DNA]</scope>
    <source>
        <strain evidence="2 4">SCRP249</strain>
        <strain evidence="3 5">SCRP333</strain>
    </source>
</reference>
<organism evidence="3 5">
    <name type="scientific">Phytophthora rubi</name>
    <dbReference type="NCBI Taxonomy" id="129364"/>
    <lineage>
        <taxon>Eukaryota</taxon>
        <taxon>Sar</taxon>
        <taxon>Stramenopiles</taxon>
        <taxon>Oomycota</taxon>
        <taxon>Peronosporomycetes</taxon>
        <taxon>Peronosporales</taxon>
        <taxon>Peronosporaceae</taxon>
        <taxon>Phytophthora</taxon>
    </lineage>
</organism>
<dbReference type="Proteomes" id="UP000429607">
    <property type="component" value="Unassembled WGS sequence"/>
</dbReference>
<dbReference type="PANTHER" id="PTHR40866:SF1">
    <property type="entry name" value="BED-TYPE DOMAIN-CONTAINING PROTEIN"/>
    <property type="match status" value="1"/>
</dbReference>
<keyword evidence="1" id="KW-0175">Coiled coil</keyword>